<dbReference type="InterPro" id="IPR050471">
    <property type="entry name" value="AB_hydrolase"/>
</dbReference>
<evidence type="ECO:0000313" key="2">
    <source>
        <dbReference type="EMBL" id="MFC7361938.1"/>
    </source>
</evidence>
<organism evidence="2 3">
    <name type="scientific">Nocardioides astragali</name>
    <dbReference type="NCBI Taxonomy" id="1776736"/>
    <lineage>
        <taxon>Bacteria</taxon>
        <taxon>Bacillati</taxon>
        <taxon>Actinomycetota</taxon>
        <taxon>Actinomycetes</taxon>
        <taxon>Propionibacteriales</taxon>
        <taxon>Nocardioidaceae</taxon>
        <taxon>Nocardioides</taxon>
    </lineage>
</organism>
<dbReference type="Gene3D" id="3.40.50.1820">
    <property type="entry name" value="alpha/beta hydrolase"/>
    <property type="match status" value="1"/>
</dbReference>
<dbReference type="PANTHER" id="PTHR43433:SF1">
    <property type="entry name" value="BLL5160 PROTEIN"/>
    <property type="match status" value="1"/>
</dbReference>
<dbReference type="Pfam" id="PF12697">
    <property type="entry name" value="Abhydrolase_6"/>
    <property type="match status" value="1"/>
</dbReference>
<sequence>MSIKGRIFGTVVGAAGLAAAAGAVGIARQNRVIGNRAAGERVAFGELHSTPLVVVADDAVDLHVEIDEPTDFGGAPATDDDLTVVFVHGYSLNLDCWHYQRAAYRGQVRTVFYDQRSHGRSARSDEDHCTIEQLGHDLRRVIEDTSPGPCVVVGHSMGGMSVVSLAEHYPELFGDKVVGAALISTTAGGLDPGRILFPMVPLGISGRFVGRAVRTLNLGHRVVDRARVWGHAAADVMTDRYAFGDDVPADHVEFVYSMLNSTPFAVVADFYPAFATLDHFDHLEPLGRVPTAIICGTEDKITSVAHSRKLHSRIPGSSLLECEGAGHMVLLERHKDVTAELDDLLSLAQGQVPR</sequence>
<keyword evidence="2" id="KW-0378">Hydrolase</keyword>
<gene>
    <name evidence="2" type="ORF">ACFQO6_16820</name>
</gene>
<dbReference type="InterPro" id="IPR000073">
    <property type="entry name" value="AB_hydrolase_1"/>
</dbReference>
<comment type="caution">
    <text evidence="2">The sequence shown here is derived from an EMBL/GenBank/DDBJ whole genome shotgun (WGS) entry which is preliminary data.</text>
</comment>
<proteinExistence type="predicted"/>
<dbReference type="InterPro" id="IPR029058">
    <property type="entry name" value="AB_hydrolase_fold"/>
</dbReference>
<feature type="domain" description="AB hydrolase-1" evidence="1">
    <location>
        <begin position="84"/>
        <end position="340"/>
    </location>
</feature>
<evidence type="ECO:0000313" key="3">
    <source>
        <dbReference type="Proteomes" id="UP001596524"/>
    </source>
</evidence>
<evidence type="ECO:0000259" key="1">
    <source>
        <dbReference type="Pfam" id="PF12697"/>
    </source>
</evidence>
<reference evidence="3" key="1">
    <citation type="journal article" date="2019" name="Int. J. Syst. Evol. Microbiol.">
        <title>The Global Catalogue of Microorganisms (GCM) 10K type strain sequencing project: providing services to taxonomists for standard genome sequencing and annotation.</title>
        <authorList>
            <consortium name="The Broad Institute Genomics Platform"/>
            <consortium name="The Broad Institute Genome Sequencing Center for Infectious Disease"/>
            <person name="Wu L."/>
            <person name="Ma J."/>
        </authorList>
    </citation>
    <scope>NUCLEOTIDE SEQUENCE [LARGE SCALE GENOMIC DNA]</scope>
    <source>
        <strain evidence="3">FCH27</strain>
    </source>
</reference>
<dbReference type="Proteomes" id="UP001596524">
    <property type="component" value="Unassembled WGS sequence"/>
</dbReference>
<dbReference type="SUPFAM" id="SSF53474">
    <property type="entry name" value="alpha/beta-Hydrolases"/>
    <property type="match status" value="1"/>
</dbReference>
<accession>A0ABW2N4P9</accession>
<protein>
    <submittedName>
        <fullName evidence="2">Alpha/beta fold hydrolase</fullName>
    </submittedName>
</protein>
<name>A0ABW2N4P9_9ACTN</name>
<dbReference type="RefSeq" id="WP_255892371.1">
    <property type="nucleotide sequence ID" value="NZ_JAFMZM010000006.1"/>
</dbReference>
<dbReference type="PANTHER" id="PTHR43433">
    <property type="entry name" value="HYDROLASE, ALPHA/BETA FOLD FAMILY PROTEIN"/>
    <property type="match status" value="1"/>
</dbReference>
<keyword evidence="3" id="KW-1185">Reference proteome</keyword>
<dbReference type="GO" id="GO:0016787">
    <property type="term" value="F:hydrolase activity"/>
    <property type="evidence" value="ECO:0007669"/>
    <property type="project" value="UniProtKB-KW"/>
</dbReference>
<dbReference type="EMBL" id="JBHTCH010000020">
    <property type="protein sequence ID" value="MFC7361938.1"/>
    <property type="molecule type" value="Genomic_DNA"/>
</dbReference>